<dbReference type="InterPro" id="IPR041420">
    <property type="entry name" value="PBECR4"/>
</dbReference>
<dbReference type="GeneID" id="93332103"/>
<protein>
    <recommendedName>
        <fullName evidence="1">Phage-Barnase-EndoU-ColicinE5/D-RelE like nuclease 4 domain-containing protein</fullName>
    </recommendedName>
</protein>
<evidence type="ECO:0000313" key="2">
    <source>
        <dbReference type="EMBL" id="RGC27805.1"/>
    </source>
</evidence>
<dbReference type="AlphaFoldDB" id="A0A3E2WL12"/>
<comment type="caution">
    <text evidence="2">The sequence shown here is derived from an EMBL/GenBank/DDBJ whole genome shotgun (WGS) entry which is preliminary data.</text>
</comment>
<sequence length="216" mass="25178">MGGQYLTSSTNDIFYQAASVWNELTDYKYVFTYGYKNKLYTINLTFLSEDFPHLAGFQYLKDLSLPKYNRKKIISQILDGTIKLEQIKKAAQYNEMVVPRLEALVRMKDTLDIEFMLFSYMPHMYPFYTQIKADYLITSRSDIKSFVFIIQSNADGSAKCDFSCCSTFKQGARDYESNQRPRSLLKKERIHISSRSSTILLDKLTPQIEFKVDKIS</sequence>
<name>A0A3E2WL12_9FIRM</name>
<feature type="domain" description="Phage-Barnase-EndoU-ColicinE5/D-RelE like nuclease 4" evidence="1">
    <location>
        <begin position="15"/>
        <end position="203"/>
    </location>
</feature>
<dbReference type="EMBL" id="QVIA01000022">
    <property type="protein sequence ID" value="RGC27805.1"/>
    <property type="molecule type" value="Genomic_DNA"/>
</dbReference>
<organism evidence="2 3">
    <name type="scientific">Hungatella hathewayi</name>
    <dbReference type="NCBI Taxonomy" id="154046"/>
    <lineage>
        <taxon>Bacteria</taxon>
        <taxon>Bacillati</taxon>
        <taxon>Bacillota</taxon>
        <taxon>Clostridia</taxon>
        <taxon>Lachnospirales</taxon>
        <taxon>Lachnospiraceae</taxon>
        <taxon>Hungatella</taxon>
    </lineage>
</organism>
<proteinExistence type="predicted"/>
<dbReference type="Proteomes" id="UP000261111">
    <property type="component" value="Unassembled WGS sequence"/>
</dbReference>
<evidence type="ECO:0000313" key="3">
    <source>
        <dbReference type="Proteomes" id="UP000261111"/>
    </source>
</evidence>
<accession>A0A3E2WL12</accession>
<reference evidence="2 3" key="1">
    <citation type="submission" date="2018-08" db="EMBL/GenBank/DDBJ databases">
        <title>A genome reference for cultivated species of the human gut microbiota.</title>
        <authorList>
            <person name="Zou Y."/>
            <person name="Xue W."/>
            <person name="Luo G."/>
        </authorList>
    </citation>
    <scope>NUCLEOTIDE SEQUENCE [LARGE SCALE GENOMIC DNA]</scope>
    <source>
        <strain evidence="2 3">AF19-21</strain>
    </source>
</reference>
<evidence type="ECO:0000259" key="1">
    <source>
        <dbReference type="Pfam" id="PF18813"/>
    </source>
</evidence>
<dbReference type="Pfam" id="PF18813">
    <property type="entry name" value="PBECR4"/>
    <property type="match status" value="1"/>
</dbReference>
<gene>
    <name evidence="2" type="ORF">DWX41_17350</name>
</gene>
<dbReference type="RefSeq" id="WP_025654019.1">
    <property type="nucleotide sequence ID" value="NZ_QVIA01000022.1"/>
</dbReference>